<dbReference type="HOGENOM" id="CLU_071634_0_0_1"/>
<name>A5DI83_PICGU</name>
<protein>
    <recommendedName>
        <fullName evidence="1">AB hydrolase-1 domain-containing protein</fullName>
    </recommendedName>
</protein>
<dbReference type="GeneID" id="5126992"/>
<reference evidence="2 3" key="1">
    <citation type="journal article" date="2009" name="Nature">
        <title>Evolution of pathogenicity and sexual reproduction in eight Candida genomes.</title>
        <authorList>
            <person name="Butler G."/>
            <person name="Rasmussen M.D."/>
            <person name="Lin M.F."/>
            <person name="Santos M.A."/>
            <person name="Sakthikumar S."/>
            <person name="Munro C.A."/>
            <person name="Rheinbay E."/>
            <person name="Grabherr M."/>
            <person name="Forche A."/>
            <person name="Reedy J.L."/>
            <person name="Agrafioti I."/>
            <person name="Arnaud M.B."/>
            <person name="Bates S."/>
            <person name="Brown A.J."/>
            <person name="Brunke S."/>
            <person name="Costanzo M.C."/>
            <person name="Fitzpatrick D.A."/>
            <person name="de Groot P.W."/>
            <person name="Harris D."/>
            <person name="Hoyer L.L."/>
            <person name="Hube B."/>
            <person name="Klis F.M."/>
            <person name="Kodira C."/>
            <person name="Lennard N."/>
            <person name="Logue M.E."/>
            <person name="Martin R."/>
            <person name="Neiman A.M."/>
            <person name="Nikolaou E."/>
            <person name="Quail M.A."/>
            <person name="Quinn J."/>
            <person name="Santos M.C."/>
            <person name="Schmitzberger F.F."/>
            <person name="Sherlock G."/>
            <person name="Shah P."/>
            <person name="Silverstein K.A."/>
            <person name="Skrzypek M.S."/>
            <person name="Soll D."/>
            <person name="Staggs R."/>
            <person name="Stansfield I."/>
            <person name="Stumpf M.P."/>
            <person name="Sudbery P.E."/>
            <person name="Srikantha T."/>
            <person name="Zeng Q."/>
            <person name="Berman J."/>
            <person name="Berriman M."/>
            <person name="Heitman J."/>
            <person name="Gow N.A."/>
            <person name="Lorenz M.C."/>
            <person name="Birren B.W."/>
            <person name="Kellis M."/>
            <person name="Cuomo C.A."/>
        </authorList>
    </citation>
    <scope>NUCLEOTIDE SEQUENCE [LARGE SCALE GENOMIC DNA]</scope>
    <source>
        <strain evidence="3">ATCC 6260 / CBS 566 / DSM 6381 / JCM 1539 / NBRC 10279 / NRRL Y-324</strain>
    </source>
</reference>
<dbReference type="InParanoid" id="A5DI83"/>
<organism evidence="2 3">
    <name type="scientific">Meyerozyma guilliermondii (strain ATCC 6260 / CBS 566 / DSM 6381 / JCM 1539 / NBRC 10279 / NRRL Y-324)</name>
    <name type="common">Yeast</name>
    <name type="synonym">Candida guilliermondii</name>
    <dbReference type="NCBI Taxonomy" id="294746"/>
    <lineage>
        <taxon>Eukaryota</taxon>
        <taxon>Fungi</taxon>
        <taxon>Dikarya</taxon>
        <taxon>Ascomycota</taxon>
        <taxon>Saccharomycotina</taxon>
        <taxon>Pichiomycetes</taxon>
        <taxon>Debaryomycetaceae</taxon>
        <taxon>Meyerozyma</taxon>
    </lineage>
</organism>
<dbReference type="OMA" id="WDGFMEV"/>
<keyword evidence="3" id="KW-1185">Reference proteome</keyword>
<dbReference type="Proteomes" id="UP000001997">
    <property type="component" value="Unassembled WGS sequence"/>
</dbReference>
<dbReference type="eggNOG" id="ENOG502T4VE">
    <property type="taxonomic scope" value="Eukaryota"/>
</dbReference>
<dbReference type="KEGG" id="pgu:PGUG_02984"/>
<evidence type="ECO:0000313" key="2">
    <source>
        <dbReference type="EMBL" id="EDK38886.2"/>
    </source>
</evidence>
<dbReference type="Gene3D" id="3.40.50.1820">
    <property type="entry name" value="alpha/beta hydrolase"/>
    <property type="match status" value="1"/>
</dbReference>
<dbReference type="Pfam" id="PF12697">
    <property type="entry name" value="Abhydrolase_6"/>
    <property type="match status" value="1"/>
</dbReference>
<dbReference type="InterPro" id="IPR000073">
    <property type="entry name" value="AB_hydrolase_1"/>
</dbReference>
<proteinExistence type="predicted"/>
<dbReference type="AlphaFoldDB" id="A5DI83"/>
<evidence type="ECO:0000313" key="3">
    <source>
        <dbReference type="Proteomes" id="UP000001997"/>
    </source>
</evidence>
<dbReference type="EMBL" id="CH408157">
    <property type="protein sequence ID" value="EDK38886.2"/>
    <property type="molecule type" value="Genomic_DNA"/>
</dbReference>
<dbReference type="InterPro" id="IPR029058">
    <property type="entry name" value="AB_hydrolase_fold"/>
</dbReference>
<dbReference type="RefSeq" id="XP_001485255.2">
    <property type="nucleotide sequence ID" value="XM_001485205.1"/>
</dbReference>
<sequence>MPDVETSSDYDRAKGEEEHILQLSNKRKIAYAHIGPEYSRTVIVFFHGLFGVGTATSIPQPFLEHGGAHWIAPTLPGMGNTSSRDLSVPYHVSLARDITELLSHFYPTDAYDKLYVAGGSYGTVQAQMLYGAPYELFPPGRKIAGCLLLSGFTPLKHHVGYEKCLSWQNWFSIGPPTKILPFHMLQWLFRVIVGFNLRSVDGAKKFLHQTLFHRMDDDERLKLKQWLLDNELSEDEFVEKMARGAVKSCHNWDGFMEVSDVIHSDWGFEPKTLDDQHASKPILIVGSEADQIGGSTNDWLVDNYKSSSFRSVPGGHISSLFYMDELWRELIKSSSE</sequence>
<accession>A5DI83</accession>
<dbReference type="SUPFAM" id="SSF53474">
    <property type="entry name" value="alpha/beta-Hydrolases"/>
    <property type="match status" value="1"/>
</dbReference>
<gene>
    <name evidence="2" type="ORF">PGUG_02984</name>
</gene>
<dbReference type="OrthoDB" id="294702at2759"/>
<evidence type="ECO:0000259" key="1">
    <source>
        <dbReference type="Pfam" id="PF12697"/>
    </source>
</evidence>
<dbReference type="VEuPathDB" id="FungiDB:PGUG_02984"/>
<feature type="domain" description="AB hydrolase-1" evidence="1">
    <location>
        <begin position="43"/>
        <end position="318"/>
    </location>
</feature>